<keyword evidence="2" id="KW-0378">Hydrolase</keyword>
<keyword evidence="3" id="KW-0326">Glycosidase</keyword>
<evidence type="ECO:0000313" key="11">
    <source>
        <dbReference type="EMBL" id="CAB5048252.1"/>
    </source>
</evidence>
<dbReference type="GO" id="GO:0004575">
    <property type="term" value="F:sucrose alpha-glucosidase activity"/>
    <property type="evidence" value="ECO:0007669"/>
    <property type="project" value="TreeGrafter"/>
</dbReference>
<dbReference type="EMBL" id="CAFBQD010000010">
    <property type="protein sequence ID" value="CAB5048252.1"/>
    <property type="molecule type" value="Genomic_DNA"/>
</dbReference>
<dbReference type="InterPro" id="IPR023296">
    <property type="entry name" value="Glyco_hydro_beta-prop_sf"/>
</dbReference>
<dbReference type="GO" id="GO:0005737">
    <property type="term" value="C:cytoplasm"/>
    <property type="evidence" value="ECO:0007669"/>
    <property type="project" value="TreeGrafter"/>
</dbReference>
<dbReference type="PROSITE" id="PS00609">
    <property type="entry name" value="GLYCOSYL_HYDROL_F32"/>
    <property type="match status" value="1"/>
</dbReference>
<organism evidence="8">
    <name type="scientific">freshwater metagenome</name>
    <dbReference type="NCBI Taxonomy" id="449393"/>
    <lineage>
        <taxon>unclassified sequences</taxon>
        <taxon>metagenomes</taxon>
        <taxon>ecological metagenomes</taxon>
    </lineage>
</organism>
<dbReference type="EMBL" id="CAEZYA010000011">
    <property type="protein sequence ID" value="CAB4701595.1"/>
    <property type="molecule type" value="Genomic_DNA"/>
</dbReference>
<dbReference type="Pfam" id="PF00251">
    <property type="entry name" value="Glyco_hydro_32N"/>
    <property type="match status" value="1"/>
</dbReference>
<gene>
    <name evidence="6" type="ORF">UFOPK2627_00523</name>
    <name evidence="7" type="ORF">UFOPK2879_01026</name>
    <name evidence="8" type="ORF">UFOPK3078_00138</name>
    <name evidence="9" type="ORF">UFOPK3288_01154</name>
    <name evidence="10" type="ORF">UFOPK3990_01176</name>
    <name evidence="11" type="ORF">UFOPK4245_00622</name>
    <name evidence="12" type="ORF">UFOPK4337_00870</name>
</gene>
<feature type="domain" description="Glycosyl hydrolase family 32 N-terminal" evidence="4">
    <location>
        <begin position="51"/>
        <end position="358"/>
    </location>
</feature>
<sequence length="523" mass="58403">MKHKTIFFSSFITISLSFLAISQAHGTKAQPEYKESTVMAKYDEQYRPQFHFTPKKNWMNDPNGLIYLDGEYHLFFQHNPFGVMWGHMSWGHAVSKDMLSWEELPVAIPEGDDEAIFSGSAVYDKNNTSGLGSIKNPPLIAIYTAHSDKKRIQAQSLAYSLDKGRTFTKYSKNPVLDLNLANFRDPKVFWDSDRGNWTMVVVKASEKKVAIYTSPNLISWTHQSDFGPLAAQGGDWECPDLVELAIDRDKKKKSWVMIVSLNPGGIEGGSGTQYFVGNFDGKIFQPSQNYEKPQWIDFGKDNYAGVTFSNMPDSRTVLMGWMNSWQYAGSLPKTAWTGAMTIPRELSLTKTKNGLALVSNPIKELKSLHVSKALSEKNLKFKGNHSLKVISGRELDITMTIVPNKTGKSGINVLSGKNEFTQIGYDANSGEIFLNRGTSSSSIAIVELLGIQKVYVGKQKEITLRIVVDRSSVEVFGVNGQYAITDIVFPDGVKSDGISLFSDDNKEVTFKNLTIIKMGSIWR</sequence>
<evidence type="ECO:0000313" key="12">
    <source>
        <dbReference type="EMBL" id="CAB5059231.1"/>
    </source>
</evidence>
<evidence type="ECO:0000313" key="6">
    <source>
        <dbReference type="EMBL" id="CAB4701595.1"/>
    </source>
</evidence>
<evidence type="ECO:0000313" key="10">
    <source>
        <dbReference type="EMBL" id="CAB4992400.1"/>
    </source>
</evidence>
<dbReference type="SUPFAM" id="SSF75005">
    <property type="entry name" value="Arabinanase/levansucrase/invertase"/>
    <property type="match status" value="1"/>
</dbReference>
<evidence type="ECO:0000313" key="9">
    <source>
        <dbReference type="EMBL" id="CAB4855047.1"/>
    </source>
</evidence>
<reference evidence="8" key="1">
    <citation type="submission" date="2020-05" db="EMBL/GenBank/DDBJ databases">
        <authorList>
            <person name="Chiriac C."/>
            <person name="Salcher M."/>
            <person name="Ghai R."/>
            <person name="Kavagutti S V."/>
        </authorList>
    </citation>
    <scope>NUCLEOTIDE SEQUENCE</scope>
</reference>
<dbReference type="InterPro" id="IPR013189">
    <property type="entry name" value="Glyco_hydro_32_C"/>
</dbReference>
<dbReference type="InterPro" id="IPR013320">
    <property type="entry name" value="ConA-like_dom_sf"/>
</dbReference>
<dbReference type="AlphaFoldDB" id="A0A6J6XK19"/>
<dbReference type="InterPro" id="IPR018053">
    <property type="entry name" value="Glyco_hydro_32_AS"/>
</dbReference>
<dbReference type="EMBL" id="CAFBQM010000037">
    <property type="protein sequence ID" value="CAB5059231.1"/>
    <property type="molecule type" value="Genomic_DNA"/>
</dbReference>
<dbReference type="InterPro" id="IPR001362">
    <property type="entry name" value="Glyco_hydro_32"/>
</dbReference>
<dbReference type="PANTHER" id="PTHR42800:SF1">
    <property type="entry name" value="EXOINULINASE INUD (AFU_ORTHOLOGUE AFUA_5G00480)"/>
    <property type="match status" value="1"/>
</dbReference>
<dbReference type="SUPFAM" id="SSF49899">
    <property type="entry name" value="Concanavalin A-like lectins/glucanases"/>
    <property type="match status" value="1"/>
</dbReference>
<evidence type="ECO:0000256" key="2">
    <source>
        <dbReference type="ARBA" id="ARBA00022801"/>
    </source>
</evidence>
<proteinExistence type="inferred from homology"/>
<dbReference type="CDD" id="cd18622">
    <property type="entry name" value="GH32_Inu-like"/>
    <property type="match status" value="1"/>
</dbReference>
<dbReference type="Gene3D" id="2.115.10.20">
    <property type="entry name" value="Glycosyl hydrolase domain, family 43"/>
    <property type="match status" value="1"/>
</dbReference>
<comment type="similarity">
    <text evidence="1">Belongs to the glycosyl hydrolase 32 family.</text>
</comment>
<dbReference type="PANTHER" id="PTHR42800">
    <property type="entry name" value="EXOINULINASE INUD (AFU_ORTHOLOGUE AFUA_5G00480)"/>
    <property type="match status" value="1"/>
</dbReference>
<dbReference type="GO" id="GO:0005987">
    <property type="term" value="P:sucrose catabolic process"/>
    <property type="evidence" value="ECO:0007669"/>
    <property type="project" value="TreeGrafter"/>
</dbReference>
<dbReference type="EMBL" id="CAFBOQ010000041">
    <property type="protein sequence ID" value="CAB4992400.1"/>
    <property type="molecule type" value="Genomic_DNA"/>
</dbReference>
<dbReference type="EMBL" id="CAFAAU010000002">
    <property type="protein sequence ID" value="CAB4797551.1"/>
    <property type="molecule type" value="Genomic_DNA"/>
</dbReference>
<evidence type="ECO:0000313" key="8">
    <source>
        <dbReference type="EMBL" id="CAB4797551.1"/>
    </source>
</evidence>
<dbReference type="SMART" id="SM00640">
    <property type="entry name" value="Glyco_32"/>
    <property type="match status" value="1"/>
</dbReference>
<dbReference type="EMBL" id="CAFBLC010000044">
    <property type="protein sequence ID" value="CAB4855047.1"/>
    <property type="molecule type" value="Genomic_DNA"/>
</dbReference>
<protein>
    <submittedName>
        <fullName evidence="8">Unannotated protein</fullName>
    </submittedName>
</protein>
<evidence type="ECO:0000259" key="4">
    <source>
        <dbReference type="Pfam" id="PF00251"/>
    </source>
</evidence>
<evidence type="ECO:0000313" key="7">
    <source>
        <dbReference type="EMBL" id="CAB4771363.1"/>
    </source>
</evidence>
<evidence type="ECO:0000259" key="5">
    <source>
        <dbReference type="Pfam" id="PF08244"/>
    </source>
</evidence>
<evidence type="ECO:0000256" key="3">
    <source>
        <dbReference type="ARBA" id="ARBA00023295"/>
    </source>
</evidence>
<accession>A0A6J6XK19</accession>
<name>A0A6J6XK19_9ZZZZ</name>
<feature type="domain" description="Glycosyl hydrolase family 32 C-terminal" evidence="5">
    <location>
        <begin position="376"/>
        <end position="515"/>
    </location>
</feature>
<dbReference type="EMBL" id="CAEZZN010000038">
    <property type="protein sequence ID" value="CAB4771363.1"/>
    <property type="molecule type" value="Genomic_DNA"/>
</dbReference>
<dbReference type="InterPro" id="IPR013148">
    <property type="entry name" value="Glyco_hydro_32_N"/>
</dbReference>
<dbReference type="Pfam" id="PF08244">
    <property type="entry name" value="Glyco_hydro_32C"/>
    <property type="match status" value="1"/>
</dbReference>
<dbReference type="Gene3D" id="2.60.120.560">
    <property type="entry name" value="Exo-inulinase, domain 1"/>
    <property type="match status" value="1"/>
</dbReference>
<evidence type="ECO:0000256" key="1">
    <source>
        <dbReference type="ARBA" id="ARBA00009902"/>
    </source>
</evidence>